<reference evidence="1 2" key="1">
    <citation type="submission" date="2020-07" db="EMBL/GenBank/DDBJ databases">
        <authorList>
            <person name="Zhuang K."/>
            <person name="Ran Y."/>
        </authorList>
    </citation>
    <scope>NUCLEOTIDE SEQUENCE [LARGE SCALE GENOMIC DNA]</scope>
    <source>
        <strain evidence="1 2">WCH-YHL-001</strain>
    </source>
</reference>
<proteinExistence type="predicted"/>
<dbReference type="KEGG" id="nhu:H0264_17865"/>
<organism evidence="1 2">
    <name type="scientific">Nocardia huaxiensis</name>
    <dbReference type="NCBI Taxonomy" id="2755382"/>
    <lineage>
        <taxon>Bacteria</taxon>
        <taxon>Bacillati</taxon>
        <taxon>Actinomycetota</taxon>
        <taxon>Actinomycetes</taxon>
        <taxon>Mycobacteriales</taxon>
        <taxon>Nocardiaceae</taxon>
        <taxon>Nocardia</taxon>
    </lineage>
</organism>
<sequence>MITNLAEQLDTALRRFPDGAVLIANDPDGYPVSLRCEPRLEGRALVVDRPTWFAAVDGVAALLGHSHDEQGWKLQSVTSRGTLETRDGTLVFTPKTVTDNTGSPGQLIAMVRNGHRAATAYLRRRNLPRPAIPWDTIKAARAAVSGQK</sequence>
<dbReference type="RefSeq" id="WP_181585017.1">
    <property type="nucleotide sequence ID" value="NZ_CP059399.1"/>
</dbReference>
<name>A0A7D6VEW7_9NOCA</name>
<evidence type="ECO:0000313" key="1">
    <source>
        <dbReference type="EMBL" id="QLY33854.1"/>
    </source>
</evidence>
<accession>A0A7D6VEW7</accession>
<evidence type="ECO:0000313" key="2">
    <source>
        <dbReference type="Proteomes" id="UP000515512"/>
    </source>
</evidence>
<dbReference type="Proteomes" id="UP000515512">
    <property type="component" value="Chromosome"/>
</dbReference>
<dbReference type="EMBL" id="CP059399">
    <property type="protein sequence ID" value="QLY33854.1"/>
    <property type="molecule type" value="Genomic_DNA"/>
</dbReference>
<gene>
    <name evidence="1" type="ORF">H0264_17865</name>
</gene>
<protein>
    <submittedName>
        <fullName evidence="1">Uncharacterized protein</fullName>
    </submittedName>
</protein>
<dbReference type="AlphaFoldDB" id="A0A7D6VEW7"/>
<keyword evidence="2" id="KW-1185">Reference proteome</keyword>